<gene>
    <name evidence="2" type="ORF">ANCDUO_22036</name>
</gene>
<name>A0A0C2FMK4_9BILA</name>
<reference evidence="2 3" key="1">
    <citation type="submission" date="2013-12" db="EMBL/GenBank/DDBJ databases">
        <title>Draft genome of the parsitic nematode Ancylostoma duodenale.</title>
        <authorList>
            <person name="Mitreva M."/>
        </authorList>
    </citation>
    <scope>NUCLEOTIDE SEQUENCE [LARGE SCALE GENOMIC DNA]</scope>
    <source>
        <strain evidence="2 3">Zhejiang</strain>
    </source>
</reference>
<accession>A0A0C2FMK4</accession>
<evidence type="ECO:0000313" key="2">
    <source>
        <dbReference type="EMBL" id="KIH47899.1"/>
    </source>
</evidence>
<feature type="region of interest" description="Disordered" evidence="1">
    <location>
        <begin position="1"/>
        <end position="26"/>
    </location>
</feature>
<feature type="compositionally biased region" description="Polar residues" evidence="1">
    <location>
        <begin position="9"/>
        <end position="18"/>
    </location>
</feature>
<dbReference type="Proteomes" id="UP000054047">
    <property type="component" value="Unassembled WGS sequence"/>
</dbReference>
<proteinExistence type="predicted"/>
<dbReference type="AlphaFoldDB" id="A0A0C2FMK4"/>
<keyword evidence="3" id="KW-1185">Reference proteome</keyword>
<evidence type="ECO:0000256" key="1">
    <source>
        <dbReference type="SAM" id="MobiDB-lite"/>
    </source>
</evidence>
<organism evidence="2 3">
    <name type="scientific">Ancylostoma duodenale</name>
    <dbReference type="NCBI Taxonomy" id="51022"/>
    <lineage>
        <taxon>Eukaryota</taxon>
        <taxon>Metazoa</taxon>
        <taxon>Ecdysozoa</taxon>
        <taxon>Nematoda</taxon>
        <taxon>Chromadorea</taxon>
        <taxon>Rhabditida</taxon>
        <taxon>Rhabditina</taxon>
        <taxon>Rhabditomorpha</taxon>
        <taxon>Strongyloidea</taxon>
        <taxon>Ancylostomatidae</taxon>
        <taxon>Ancylostomatinae</taxon>
        <taxon>Ancylostoma</taxon>
    </lineage>
</organism>
<dbReference type="EMBL" id="KN764707">
    <property type="protein sequence ID" value="KIH47899.1"/>
    <property type="molecule type" value="Genomic_DNA"/>
</dbReference>
<protein>
    <submittedName>
        <fullName evidence="2">Uncharacterized protein</fullName>
    </submittedName>
</protein>
<evidence type="ECO:0000313" key="3">
    <source>
        <dbReference type="Proteomes" id="UP000054047"/>
    </source>
</evidence>
<sequence length="26" mass="2967">MVHEIHGAKTSSKSTLKQEQSERHSM</sequence>